<comment type="subcellular location">
    <subcellularLocation>
        <location evidence="1 10">Endoplasmic reticulum membrane</location>
        <topology evidence="1 10">Multi-pass membrane protein</topology>
    </subcellularLocation>
</comment>
<evidence type="ECO:0000256" key="2">
    <source>
        <dbReference type="ARBA" id="ARBA00009187"/>
    </source>
</evidence>
<evidence type="ECO:0000256" key="5">
    <source>
        <dbReference type="ARBA" id="ARBA00022824"/>
    </source>
</evidence>
<keyword evidence="8 10" id="KW-0443">Lipid metabolism</keyword>
<keyword evidence="10" id="KW-0746">Sphingolipid metabolism</keyword>
<comment type="function">
    <text evidence="10">Mediator of sterol homeostasis involved in sterol uptake, trafficking and distribution into membranes.</text>
</comment>
<keyword evidence="3 10" id="KW-0813">Transport</keyword>
<keyword evidence="7 10" id="KW-0445">Lipid transport</keyword>
<dbReference type="GO" id="GO:0016125">
    <property type="term" value="P:sterol metabolic process"/>
    <property type="evidence" value="ECO:0007669"/>
    <property type="project" value="UniProtKB-UniRule"/>
</dbReference>
<accession>A0AAD4SSJ0</accession>
<keyword evidence="13" id="KW-1185">Reference proteome</keyword>
<feature type="region of interest" description="Disordered" evidence="11">
    <location>
        <begin position="1"/>
        <end position="33"/>
    </location>
</feature>
<dbReference type="Pfam" id="PF04161">
    <property type="entry name" value="Arv1"/>
    <property type="match status" value="1"/>
</dbReference>
<dbReference type="GO" id="GO:0097036">
    <property type="term" value="P:regulation of plasma membrane sterol distribution"/>
    <property type="evidence" value="ECO:0007669"/>
    <property type="project" value="UniProtKB-UniRule"/>
</dbReference>
<dbReference type="GO" id="GO:0032366">
    <property type="term" value="P:intracellular sterol transport"/>
    <property type="evidence" value="ECO:0007669"/>
    <property type="project" value="UniProtKB-UniRule"/>
</dbReference>
<dbReference type="GO" id="GO:0005794">
    <property type="term" value="C:Golgi apparatus"/>
    <property type="evidence" value="ECO:0007669"/>
    <property type="project" value="TreeGrafter"/>
</dbReference>
<dbReference type="EMBL" id="JAJJMB010008687">
    <property type="protein sequence ID" value="KAI3921376.1"/>
    <property type="molecule type" value="Genomic_DNA"/>
</dbReference>
<evidence type="ECO:0000256" key="3">
    <source>
        <dbReference type="ARBA" id="ARBA00022448"/>
    </source>
</evidence>
<dbReference type="AlphaFoldDB" id="A0AAD4SSJ0"/>
<gene>
    <name evidence="12" type="ORF">MKW98_013310</name>
</gene>
<keyword evidence="5 10" id="KW-0256">Endoplasmic reticulum</keyword>
<keyword evidence="4 10" id="KW-0812">Transmembrane</keyword>
<proteinExistence type="inferred from homology"/>
<feature type="transmembrane region" description="Helical" evidence="10">
    <location>
        <begin position="180"/>
        <end position="202"/>
    </location>
</feature>
<feature type="compositionally biased region" description="Basic and acidic residues" evidence="11">
    <location>
        <begin position="22"/>
        <end position="31"/>
    </location>
</feature>
<feature type="transmembrane region" description="Helical" evidence="10">
    <location>
        <begin position="240"/>
        <end position="260"/>
    </location>
</feature>
<name>A0AAD4SSJ0_9MAGN</name>
<feature type="transmembrane region" description="Helical" evidence="10">
    <location>
        <begin position="342"/>
        <end position="364"/>
    </location>
</feature>
<evidence type="ECO:0000256" key="11">
    <source>
        <dbReference type="SAM" id="MobiDB-lite"/>
    </source>
</evidence>
<sequence>MIIPSKRDGEGMPDSTKSIAKKPQEERRGEEGSPISTSYIHLLGICIYCNRIGGMEEEKDESGRMKFRCIHCGCKIKLLFIQYSPGNIRLMKCGNCKVVADEYIECEIMIILIDLVMHKTKAYRHLLLNAPTLHPVDFRGVLWKSAILYLLLDGYKNFLLKEDSSLSLNTISSSLICVKMLIDVLLVNFVFFCVLFLVATRILQTASATRYIDIYLAIFASSYMRIFLVAMMVWDFPSSVLYIIDMFVLSSNAVALKVVTESKMSRCIWAFAFSASLLLLREALQHLNVSSFWVFPLSLEKEIDDLSSCGYVDVLKLSKKRIKPLFCLKQLYIPTQKVSTSINLNVTTILILDLVIISSTILVVKSVSTE</sequence>
<feature type="transmembrane region" description="Helical" evidence="10">
    <location>
        <begin position="214"/>
        <end position="234"/>
    </location>
</feature>
<evidence type="ECO:0000256" key="1">
    <source>
        <dbReference type="ARBA" id="ARBA00004477"/>
    </source>
</evidence>
<evidence type="ECO:0000256" key="10">
    <source>
        <dbReference type="RuleBase" id="RU368065"/>
    </source>
</evidence>
<protein>
    <recommendedName>
        <fullName evidence="10">Protein ARV</fullName>
    </recommendedName>
</protein>
<dbReference type="InterPro" id="IPR007290">
    <property type="entry name" value="Arv1"/>
</dbReference>
<reference evidence="12" key="1">
    <citation type="submission" date="2022-04" db="EMBL/GenBank/DDBJ databases">
        <title>A functionally conserved STORR gene fusion in Papaver species that diverged 16.8 million years ago.</title>
        <authorList>
            <person name="Catania T."/>
        </authorList>
    </citation>
    <scope>NUCLEOTIDE SEQUENCE</scope>
    <source>
        <strain evidence="12">S-188037</strain>
    </source>
</reference>
<evidence type="ECO:0000256" key="6">
    <source>
        <dbReference type="ARBA" id="ARBA00022989"/>
    </source>
</evidence>
<evidence type="ECO:0000256" key="8">
    <source>
        <dbReference type="ARBA" id="ARBA00023098"/>
    </source>
</evidence>
<evidence type="ECO:0000313" key="13">
    <source>
        <dbReference type="Proteomes" id="UP001202328"/>
    </source>
</evidence>
<evidence type="ECO:0000256" key="9">
    <source>
        <dbReference type="ARBA" id="ARBA00023136"/>
    </source>
</evidence>
<comment type="function">
    <text evidence="10">Regulates also the sphingolipid metabolism.</text>
</comment>
<keyword evidence="6 10" id="KW-1133">Transmembrane helix</keyword>
<comment type="caution">
    <text evidence="12">The sequence shown here is derived from an EMBL/GenBank/DDBJ whole genome shotgun (WGS) entry which is preliminary data.</text>
</comment>
<organism evidence="12 13">
    <name type="scientific">Papaver atlanticum</name>
    <dbReference type="NCBI Taxonomy" id="357466"/>
    <lineage>
        <taxon>Eukaryota</taxon>
        <taxon>Viridiplantae</taxon>
        <taxon>Streptophyta</taxon>
        <taxon>Embryophyta</taxon>
        <taxon>Tracheophyta</taxon>
        <taxon>Spermatophyta</taxon>
        <taxon>Magnoliopsida</taxon>
        <taxon>Ranunculales</taxon>
        <taxon>Papaveraceae</taxon>
        <taxon>Papaveroideae</taxon>
        <taxon>Papaver</taxon>
    </lineage>
</organism>
<keyword evidence="9 10" id="KW-0472">Membrane</keyword>
<dbReference type="GO" id="GO:0005789">
    <property type="term" value="C:endoplasmic reticulum membrane"/>
    <property type="evidence" value="ECO:0007669"/>
    <property type="project" value="UniProtKB-SubCell"/>
</dbReference>
<evidence type="ECO:0000313" key="12">
    <source>
        <dbReference type="EMBL" id="KAI3921376.1"/>
    </source>
</evidence>
<dbReference type="GO" id="GO:0032541">
    <property type="term" value="C:cortical endoplasmic reticulum"/>
    <property type="evidence" value="ECO:0007669"/>
    <property type="project" value="TreeGrafter"/>
</dbReference>
<evidence type="ECO:0000256" key="7">
    <source>
        <dbReference type="ARBA" id="ARBA00023055"/>
    </source>
</evidence>
<comment type="similarity">
    <text evidence="2 10">Belongs to the ARV1 family.</text>
</comment>
<evidence type="ECO:0000256" key="4">
    <source>
        <dbReference type="ARBA" id="ARBA00022692"/>
    </source>
</evidence>
<dbReference type="PANTHER" id="PTHR14467:SF0">
    <property type="entry name" value="PROTEIN ARV1"/>
    <property type="match status" value="1"/>
</dbReference>
<dbReference type="Proteomes" id="UP001202328">
    <property type="component" value="Unassembled WGS sequence"/>
</dbReference>
<feature type="compositionally biased region" description="Basic and acidic residues" evidence="11">
    <location>
        <begin position="1"/>
        <end position="10"/>
    </location>
</feature>
<dbReference type="PANTHER" id="PTHR14467">
    <property type="entry name" value="ARV1"/>
    <property type="match status" value="1"/>
</dbReference>
<dbReference type="GO" id="GO:0006665">
    <property type="term" value="P:sphingolipid metabolic process"/>
    <property type="evidence" value="ECO:0007669"/>
    <property type="project" value="UniProtKB-UniRule"/>
</dbReference>